<evidence type="ECO:0000256" key="6">
    <source>
        <dbReference type="SAM" id="SignalP"/>
    </source>
</evidence>
<dbReference type="AlphaFoldDB" id="A0A1I2BT54"/>
<evidence type="ECO:0000256" key="3">
    <source>
        <dbReference type="ARBA" id="ARBA00023136"/>
    </source>
</evidence>
<dbReference type="InterPro" id="IPR006059">
    <property type="entry name" value="SBP"/>
</dbReference>
<dbReference type="InterPro" id="IPR050490">
    <property type="entry name" value="Bact_solute-bd_prot1"/>
</dbReference>
<keyword evidence="1" id="KW-1003">Cell membrane</keyword>
<dbReference type="PANTHER" id="PTHR43649">
    <property type="entry name" value="ARABINOSE-BINDING PROTEIN-RELATED"/>
    <property type="match status" value="1"/>
</dbReference>
<dbReference type="PROSITE" id="PS51257">
    <property type="entry name" value="PROKAR_LIPOPROTEIN"/>
    <property type="match status" value="1"/>
</dbReference>
<evidence type="ECO:0000256" key="1">
    <source>
        <dbReference type="ARBA" id="ARBA00022475"/>
    </source>
</evidence>
<dbReference type="Gene3D" id="3.40.190.10">
    <property type="entry name" value="Periplasmic binding protein-like II"/>
    <property type="match status" value="2"/>
</dbReference>
<feature type="signal peptide" evidence="6">
    <location>
        <begin position="1"/>
        <end position="25"/>
    </location>
</feature>
<keyword evidence="8" id="KW-1185">Reference proteome</keyword>
<dbReference type="STRING" id="1045775.SAMN05216378_3652"/>
<keyword evidence="4" id="KW-0564">Palmitate</keyword>
<dbReference type="SUPFAM" id="SSF53850">
    <property type="entry name" value="Periplasmic binding protein-like II"/>
    <property type="match status" value="1"/>
</dbReference>
<evidence type="ECO:0000313" key="7">
    <source>
        <dbReference type="EMBL" id="SFE59215.1"/>
    </source>
</evidence>
<keyword evidence="5" id="KW-0449">Lipoprotein</keyword>
<feature type="chain" id="PRO_5039308658" evidence="6">
    <location>
        <begin position="26"/>
        <end position="568"/>
    </location>
</feature>
<keyword evidence="2 6" id="KW-0732">Signal</keyword>
<dbReference type="Pfam" id="PF01547">
    <property type="entry name" value="SBP_bac_1"/>
    <property type="match status" value="1"/>
</dbReference>
<evidence type="ECO:0000256" key="2">
    <source>
        <dbReference type="ARBA" id="ARBA00022729"/>
    </source>
</evidence>
<keyword evidence="3" id="KW-0472">Membrane</keyword>
<evidence type="ECO:0000256" key="5">
    <source>
        <dbReference type="ARBA" id="ARBA00023288"/>
    </source>
</evidence>
<dbReference type="PANTHER" id="PTHR43649:SF33">
    <property type="entry name" value="POLYGALACTURONAN_RHAMNOGALACTURONAN-BINDING PROTEIN YTCQ"/>
    <property type="match status" value="1"/>
</dbReference>
<evidence type="ECO:0000313" key="8">
    <source>
        <dbReference type="Proteomes" id="UP000198855"/>
    </source>
</evidence>
<organism evidence="7 8">
    <name type="scientific">Paenibacillus catalpae</name>
    <dbReference type="NCBI Taxonomy" id="1045775"/>
    <lineage>
        <taxon>Bacteria</taxon>
        <taxon>Bacillati</taxon>
        <taxon>Bacillota</taxon>
        <taxon>Bacilli</taxon>
        <taxon>Bacillales</taxon>
        <taxon>Paenibacillaceae</taxon>
        <taxon>Paenibacillus</taxon>
    </lineage>
</organism>
<dbReference type="EMBL" id="FOMT01000003">
    <property type="protein sequence ID" value="SFE59215.1"/>
    <property type="molecule type" value="Genomic_DNA"/>
</dbReference>
<reference evidence="8" key="1">
    <citation type="submission" date="2016-10" db="EMBL/GenBank/DDBJ databases">
        <authorList>
            <person name="Varghese N."/>
            <person name="Submissions S."/>
        </authorList>
    </citation>
    <scope>NUCLEOTIDE SEQUENCE [LARGE SCALE GENOMIC DNA]</scope>
    <source>
        <strain evidence="8">CGMCC 1.10784</strain>
    </source>
</reference>
<proteinExistence type="predicted"/>
<name>A0A1I2BT54_9BACL</name>
<dbReference type="Proteomes" id="UP000198855">
    <property type="component" value="Unassembled WGS sequence"/>
</dbReference>
<protein>
    <submittedName>
        <fullName evidence="7">ABC-type glycerol-3-phosphate transport system, substrate-binding protein</fullName>
    </submittedName>
</protein>
<evidence type="ECO:0000256" key="4">
    <source>
        <dbReference type="ARBA" id="ARBA00023139"/>
    </source>
</evidence>
<sequence>MSYKKGWYGVVSMALATAMVLSGCASNTEAPGDEQKPQTNNGANSVAKPVTIKTVLKDANKDFEQTDIYKEIVKQTGVTFKIESYDPNKFKVQLAGGDLPDIIQVDSSNYKQMIEGNLILPLDELVKTHGKDLMTPTFQPGLDFSRKFWSNGSEKLYFIPSGHVGPSGYGMEQSIGWTIRWDYYKELGYPEIKSEDDMLNVLEQMVKKHPKTTDGKPVYGVTTWNDWGLWGLTMPMAIPYGYLNLSTWSVIPNVSGELIDNYTNPDSPLWKTAGFLYKAKQKGILDPDVFTNKVSDFETKITNGQILFSPMGSGDANTHLAKEGPDKGFMAIPLNFGYVWQGASNPTGWDGRAYAISKNSKNPERAMDLINFLNSEKGSRLMASGIEGVHWEVVNGKPQLKQETLELYTQGGDAWSKIGISGSNNQQGLSKFAPTADGGIVGLFNTPEFFQSRLNPLQKDYVSHYKVTYPAEIFKKYVEEGKLKDQSSFNNAWLSAIAQPDDDMKRLNAQLDDILIKGIPKVVLNANNDGDFAAKKQELIDTLKKAGSDKSFAWWQQAWSDAKTAVGN</sequence>
<accession>A0A1I2BT54</accession>
<gene>
    <name evidence="7" type="ORF">SAMN05216378_3652</name>
</gene>